<dbReference type="EMBL" id="CP052766">
    <property type="protein sequence ID" value="QJR82797.1"/>
    <property type="molecule type" value="Genomic_DNA"/>
</dbReference>
<dbReference type="Pfam" id="PF04264">
    <property type="entry name" value="YceI"/>
    <property type="match status" value="1"/>
</dbReference>
<evidence type="ECO:0000259" key="1">
    <source>
        <dbReference type="SMART" id="SM00867"/>
    </source>
</evidence>
<dbReference type="Proteomes" id="UP000219285">
    <property type="component" value="Chromosome"/>
</dbReference>
<accession>A0A6M4MIC6</accession>
<reference evidence="3" key="1">
    <citation type="submission" date="2014-12" db="EMBL/GenBank/DDBJ databases">
        <title>Complete genome sequence of a multi-drug resistant Klebsiella pneumoniae.</title>
        <authorList>
            <person name="Hua X."/>
            <person name="Chen Q."/>
            <person name="Li X."/>
            <person name="Feng Y."/>
            <person name="Ruan Z."/>
            <person name="Yu Y."/>
        </authorList>
    </citation>
    <scope>NUCLEOTIDE SEQUENCE [LARGE SCALE GENOMIC DNA]</scope>
    <source>
        <strain evidence="3">5.12</strain>
    </source>
</reference>
<dbReference type="SMART" id="SM00867">
    <property type="entry name" value="YceI"/>
    <property type="match status" value="1"/>
</dbReference>
<evidence type="ECO:0000313" key="3">
    <source>
        <dbReference type="Proteomes" id="UP000219285"/>
    </source>
</evidence>
<dbReference type="AlphaFoldDB" id="A0A6M4MIC6"/>
<dbReference type="Gene3D" id="2.40.128.110">
    <property type="entry name" value="Lipid/polyisoprenoid-binding, YceI-like"/>
    <property type="match status" value="1"/>
</dbReference>
<reference evidence="2 3" key="2">
    <citation type="submission" date="2020-04" db="EMBL/GenBank/DDBJ databases">
        <title>Complete genome sequence of Alteromonas pelagimontana 5.12T.</title>
        <authorList>
            <person name="Sinha R.K."/>
            <person name="Krishnan K.P."/>
            <person name="Kurian J.P."/>
        </authorList>
    </citation>
    <scope>NUCLEOTIDE SEQUENCE [LARGE SCALE GENOMIC DNA]</scope>
    <source>
        <strain evidence="2 3">5.12</strain>
    </source>
</reference>
<protein>
    <submittedName>
        <fullName evidence="2">Polyisoprenoid-binding protein</fullName>
    </submittedName>
</protein>
<dbReference type="SUPFAM" id="SSF101874">
    <property type="entry name" value="YceI-like"/>
    <property type="match status" value="1"/>
</dbReference>
<feature type="domain" description="Lipid/polyisoprenoid-binding YceI-like" evidence="1">
    <location>
        <begin position="14"/>
        <end position="178"/>
    </location>
</feature>
<dbReference type="OrthoDB" id="9811006at2"/>
<dbReference type="KEGG" id="apel:CA267_008760"/>
<proteinExistence type="predicted"/>
<gene>
    <name evidence="2" type="ORF">CA267_008760</name>
</gene>
<dbReference type="PANTHER" id="PTHR34406:SF1">
    <property type="entry name" value="PROTEIN YCEI"/>
    <property type="match status" value="1"/>
</dbReference>
<keyword evidence="3" id="KW-1185">Reference proteome</keyword>
<evidence type="ECO:0000313" key="2">
    <source>
        <dbReference type="EMBL" id="QJR82797.1"/>
    </source>
</evidence>
<name>A0A6M4MIC6_9ALTE</name>
<sequence>MGLFCAGANAAPETYKIDPGHTSVIASWSHFGFSHPTAAFNGAEGTITFDADSPEDAKISVSMDVETVDSFVEKLNEEFLGKDYFDVESHPKATFKSTKVVAKGGDKYDVHGDLTIKGITKPVVMHATLNKQGKHPMNQKPTVGFDAEAEIMRSEFGLGKYVPNVGDKVKLRITTEAQQ</sequence>
<dbReference type="InterPro" id="IPR036761">
    <property type="entry name" value="TTHA0802/YceI-like_sf"/>
</dbReference>
<dbReference type="PANTHER" id="PTHR34406">
    <property type="entry name" value="PROTEIN YCEI"/>
    <property type="match status" value="1"/>
</dbReference>
<organism evidence="2 3">
    <name type="scientific">Alteromonas pelagimontana</name>
    <dbReference type="NCBI Taxonomy" id="1858656"/>
    <lineage>
        <taxon>Bacteria</taxon>
        <taxon>Pseudomonadati</taxon>
        <taxon>Pseudomonadota</taxon>
        <taxon>Gammaproteobacteria</taxon>
        <taxon>Alteromonadales</taxon>
        <taxon>Alteromonadaceae</taxon>
        <taxon>Alteromonas/Salinimonas group</taxon>
        <taxon>Alteromonas</taxon>
    </lineage>
</organism>
<dbReference type="InterPro" id="IPR007372">
    <property type="entry name" value="Lipid/polyisoprenoid-bd_YceI"/>
</dbReference>